<evidence type="ECO:0000313" key="3">
    <source>
        <dbReference type="Proteomes" id="UP000265798"/>
    </source>
</evidence>
<gene>
    <name evidence="2" type="ORF">DLM75_16555</name>
</gene>
<name>A0A396Z5L9_9LEPT</name>
<feature type="domain" description="DUF4145" evidence="1">
    <location>
        <begin position="93"/>
        <end position="172"/>
    </location>
</feature>
<sequence>MQCPHCLHQTTPEINEERIDTDIKGDWIFQSFVCPNEECKKIVIYILCGKIYGHSGGWSIKEVKFKELIYPRTVSRNYLPSELIPLSLLNDYQEACNVLNVSPKASAALSRRCLQNLLHNYAQIKGKSLDDEISKIISSGSLPTYIANSIDAIRNIGNYAAHPKKSISSGEIVDVEIGEAEWSIEVLETLFDFYFIQPSKLATKRTELNKKLSDMGKPEMK</sequence>
<dbReference type="Pfam" id="PF13643">
    <property type="entry name" value="DUF4145"/>
    <property type="match status" value="1"/>
</dbReference>
<evidence type="ECO:0000313" key="2">
    <source>
        <dbReference type="EMBL" id="RHX89433.1"/>
    </source>
</evidence>
<dbReference type="Proteomes" id="UP000265798">
    <property type="component" value="Unassembled WGS sequence"/>
</dbReference>
<dbReference type="AlphaFoldDB" id="A0A396Z5L9"/>
<dbReference type="RefSeq" id="WP_118969591.1">
    <property type="nucleotide sequence ID" value="NZ_QHCT01000004.1"/>
</dbReference>
<reference evidence="3" key="1">
    <citation type="submission" date="2018-05" db="EMBL/GenBank/DDBJ databases">
        <title>Leptospira yasudae sp. nov. and Leptospira stimsonii sp. nov., two pathogenic species of the genus Leptospira isolated from environmental sources.</title>
        <authorList>
            <person name="Casanovas-Massana A."/>
            <person name="Hamond C."/>
            <person name="Santos L.A."/>
            <person name="Hacker K.P."/>
            <person name="Balassiano I."/>
            <person name="Medeiros M.A."/>
            <person name="Reis M.G."/>
            <person name="Ko A.I."/>
            <person name="Wunder E.A."/>
        </authorList>
    </citation>
    <scope>NUCLEOTIDE SEQUENCE [LARGE SCALE GENOMIC DNA]</scope>
    <source>
        <strain evidence="3">Yale</strain>
    </source>
</reference>
<proteinExistence type="predicted"/>
<dbReference type="InterPro" id="IPR025285">
    <property type="entry name" value="DUF4145"/>
</dbReference>
<accession>A0A396Z5L9</accession>
<comment type="caution">
    <text evidence="2">The sequence shown here is derived from an EMBL/GenBank/DDBJ whole genome shotgun (WGS) entry which is preliminary data.</text>
</comment>
<dbReference type="EMBL" id="QHCT01000004">
    <property type="protein sequence ID" value="RHX89433.1"/>
    <property type="molecule type" value="Genomic_DNA"/>
</dbReference>
<dbReference type="OrthoDB" id="378734at2"/>
<evidence type="ECO:0000259" key="1">
    <source>
        <dbReference type="Pfam" id="PF13643"/>
    </source>
</evidence>
<organism evidence="2 3">
    <name type="scientific">Leptospira stimsonii</name>
    <dbReference type="NCBI Taxonomy" id="2202203"/>
    <lineage>
        <taxon>Bacteria</taxon>
        <taxon>Pseudomonadati</taxon>
        <taxon>Spirochaetota</taxon>
        <taxon>Spirochaetia</taxon>
        <taxon>Leptospirales</taxon>
        <taxon>Leptospiraceae</taxon>
        <taxon>Leptospira</taxon>
    </lineage>
</organism>
<protein>
    <recommendedName>
        <fullName evidence="1">DUF4145 domain-containing protein</fullName>
    </recommendedName>
</protein>